<name>A0A803P4A8_CANSA</name>
<proteinExistence type="predicted"/>
<protein>
    <submittedName>
        <fullName evidence="2">Uncharacterized protein</fullName>
    </submittedName>
</protein>
<reference evidence="2" key="1">
    <citation type="submission" date="2018-11" db="EMBL/GenBank/DDBJ databases">
        <authorList>
            <person name="Grassa J C."/>
        </authorList>
    </citation>
    <scope>NUCLEOTIDE SEQUENCE [LARGE SCALE GENOMIC DNA]</scope>
</reference>
<dbReference type="EMBL" id="UZAU01000288">
    <property type="status" value="NOT_ANNOTATED_CDS"/>
    <property type="molecule type" value="Genomic_DNA"/>
</dbReference>
<accession>A0A803P4A8</accession>
<dbReference type="Gramene" id="evm.model.03.1184">
    <property type="protein sequence ID" value="cds.evm.model.03.1184"/>
    <property type="gene ID" value="evm.TU.03.1184"/>
</dbReference>
<reference evidence="2" key="2">
    <citation type="submission" date="2021-03" db="UniProtKB">
        <authorList>
            <consortium name="EnsemblPlants"/>
        </authorList>
    </citation>
    <scope>IDENTIFICATION</scope>
</reference>
<dbReference type="Proteomes" id="UP000596661">
    <property type="component" value="Chromosome 3"/>
</dbReference>
<evidence type="ECO:0000313" key="3">
    <source>
        <dbReference type="Proteomes" id="UP000596661"/>
    </source>
</evidence>
<feature type="region of interest" description="Disordered" evidence="1">
    <location>
        <begin position="1"/>
        <end position="29"/>
    </location>
</feature>
<keyword evidence="3" id="KW-1185">Reference proteome</keyword>
<dbReference type="AlphaFoldDB" id="A0A803P4A8"/>
<dbReference type="EnsemblPlants" id="evm.model.03.1184">
    <property type="protein sequence ID" value="cds.evm.model.03.1184"/>
    <property type="gene ID" value="evm.TU.03.1184"/>
</dbReference>
<organism evidence="2 3">
    <name type="scientific">Cannabis sativa</name>
    <name type="common">Hemp</name>
    <name type="synonym">Marijuana</name>
    <dbReference type="NCBI Taxonomy" id="3483"/>
    <lineage>
        <taxon>Eukaryota</taxon>
        <taxon>Viridiplantae</taxon>
        <taxon>Streptophyta</taxon>
        <taxon>Embryophyta</taxon>
        <taxon>Tracheophyta</taxon>
        <taxon>Spermatophyta</taxon>
        <taxon>Magnoliopsida</taxon>
        <taxon>eudicotyledons</taxon>
        <taxon>Gunneridae</taxon>
        <taxon>Pentapetalae</taxon>
        <taxon>rosids</taxon>
        <taxon>fabids</taxon>
        <taxon>Rosales</taxon>
        <taxon>Cannabaceae</taxon>
        <taxon>Cannabis</taxon>
    </lineage>
</organism>
<sequence length="104" mass="11185">MKGKMKVPMATPPAGLQQTTLSPSKLKTNPMNLATISPPYCLSSWLSRVSHPYSNRSIGMVNGSIKRGLKMEAMGGLTSAETQLLEPLATHLFSASPEEARLSQ</sequence>
<evidence type="ECO:0000256" key="1">
    <source>
        <dbReference type="SAM" id="MobiDB-lite"/>
    </source>
</evidence>
<evidence type="ECO:0000313" key="2">
    <source>
        <dbReference type="EnsemblPlants" id="cds.evm.model.03.1184"/>
    </source>
</evidence>
<feature type="compositionally biased region" description="Polar residues" evidence="1">
    <location>
        <begin position="16"/>
        <end position="29"/>
    </location>
</feature>